<gene>
    <name evidence="2" type="ORF">EFW17_17260</name>
</gene>
<sequence>MNLFPNTLIFRKSSYSDRNNCVEVADASGVSAIRDSQHPDTGHIMFPATEWDAFLAEVKNDRL</sequence>
<name>A0A3N0E5X3_9ACTN</name>
<dbReference type="Proteomes" id="UP000269198">
    <property type="component" value="Unassembled WGS sequence"/>
</dbReference>
<dbReference type="AlphaFoldDB" id="A0A3N0E5X3"/>
<comment type="caution">
    <text evidence="2">The sequence shown here is derived from an EMBL/GenBank/DDBJ whole genome shotgun (WGS) entry which is preliminary data.</text>
</comment>
<protein>
    <submittedName>
        <fullName evidence="2">DUF397 domain-containing protein</fullName>
    </submittedName>
</protein>
<keyword evidence="3" id="KW-1185">Reference proteome</keyword>
<accession>A0A3N0E5X3</accession>
<feature type="domain" description="DUF397" evidence="1">
    <location>
        <begin position="10"/>
        <end position="59"/>
    </location>
</feature>
<dbReference type="InterPro" id="IPR007278">
    <property type="entry name" value="DUF397"/>
</dbReference>
<dbReference type="EMBL" id="RJMB01000018">
    <property type="protein sequence ID" value="RNL83235.1"/>
    <property type="molecule type" value="Genomic_DNA"/>
</dbReference>
<dbReference type="Pfam" id="PF04149">
    <property type="entry name" value="DUF397"/>
    <property type="match status" value="1"/>
</dbReference>
<evidence type="ECO:0000259" key="1">
    <source>
        <dbReference type="Pfam" id="PF04149"/>
    </source>
</evidence>
<dbReference type="OrthoDB" id="3431811at2"/>
<proteinExistence type="predicted"/>
<reference evidence="2 3" key="1">
    <citation type="submission" date="2018-11" db="EMBL/GenBank/DDBJ databases">
        <title>The genome draft of YIM 96095.</title>
        <authorList>
            <person name="Tang S.-K."/>
            <person name="Chunyu W.-X."/>
            <person name="Feng Y.-Z."/>
        </authorList>
    </citation>
    <scope>NUCLEOTIDE SEQUENCE [LARGE SCALE GENOMIC DNA]</scope>
    <source>
        <strain evidence="2 3">YIM 96095</strain>
    </source>
</reference>
<evidence type="ECO:0000313" key="2">
    <source>
        <dbReference type="EMBL" id="RNL83235.1"/>
    </source>
</evidence>
<organism evidence="2 3">
    <name type="scientific">Halostreptopolyspora alba</name>
    <dbReference type="NCBI Taxonomy" id="2487137"/>
    <lineage>
        <taxon>Bacteria</taxon>
        <taxon>Bacillati</taxon>
        <taxon>Actinomycetota</taxon>
        <taxon>Actinomycetes</taxon>
        <taxon>Streptosporangiales</taxon>
        <taxon>Nocardiopsidaceae</taxon>
        <taxon>Halostreptopolyspora</taxon>
    </lineage>
</organism>
<evidence type="ECO:0000313" key="3">
    <source>
        <dbReference type="Proteomes" id="UP000269198"/>
    </source>
</evidence>
<dbReference type="RefSeq" id="WP_123202435.1">
    <property type="nucleotide sequence ID" value="NZ_RJMB01000018.1"/>
</dbReference>